<feature type="region of interest" description="Disordered" evidence="2">
    <location>
        <begin position="68"/>
        <end position="119"/>
    </location>
</feature>
<organism evidence="3 4">
    <name type="scientific">Coniochaeta ligniaria NRRL 30616</name>
    <dbReference type="NCBI Taxonomy" id="1408157"/>
    <lineage>
        <taxon>Eukaryota</taxon>
        <taxon>Fungi</taxon>
        <taxon>Dikarya</taxon>
        <taxon>Ascomycota</taxon>
        <taxon>Pezizomycotina</taxon>
        <taxon>Sordariomycetes</taxon>
        <taxon>Sordariomycetidae</taxon>
        <taxon>Coniochaetales</taxon>
        <taxon>Coniochaetaceae</taxon>
        <taxon>Coniochaeta</taxon>
    </lineage>
</organism>
<evidence type="ECO:0000313" key="4">
    <source>
        <dbReference type="Proteomes" id="UP000182658"/>
    </source>
</evidence>
<feature type="compositionally biased region" description="Basic and acidic residues" evidence="2">
    <location>
        <begin position="1"/>
        <end position="10"/>
    </location>
</feature>
<evidence type="ECO:0000256" key="2">
    <source>
        <dbReference type="SAM" id="MobiDB-lite"/>
    </source>
</evidence>
<keyword evidence="1" id="KW-0175">Coiled coil</keyword>
<accession>A0A1J7IBJ4</accession>
<feature type="coiled-coil region" evidence="1">
    <location>
        <begin position="345"/>
        <end position="379"/>
    </location>
</feature>
<name>A0A1J7IBJ4_9PEZI</name>
<dbReference type="STRING" id="1408157.A0A1J7IBJ4"/>
<reference evidence="3 4" key="1">
    <citation type="submission" date="2016-10" db="EMBL/GenBank/DDBJ databases">
        <title>Draft genome sequence of Coniochaeta ligniaria NRRL30616, a lignocellulolytic fungus for bioabatement of inhibitors in plant biomass hydrolysates.</title>
        <authorList>
            <consortium name="DOE Joint Genome Institute"/>
            <person name="Jimenez D.J."/>
            <person name="Hector R.E."/>
            <person name="Riley R."/>
            <person name="Sun H."/>
            <person name="Grigoriev I.V."/>
            <person name="Van Elsas J.D."/>
            <person name="Nichols N.N."/>
        </authorList>
    </citation>
    <scope>NUCLEOTIDE SEQUENCE [LARGE SCALE GENOMIC DNA]</scope>
    <source>
        <strain evidence="3 4">NRRL 30616</strain>
    </source>
</reference>
<feature type="region of interest" description="Disordered" evidence="2">
    <location>
        <begin position="462"/>
        <end position="572"/>
    </location>
</feature>
<evidence type="ECO:0000256" key="1">
    <source>
        <dbReference type="SAM" id="Coils"/>
    </source>
</evidence>
<gene>
    <name evidence="3" type="ORF">CONLIGDRAFT_583226</name>
</gene>
<feature type="compositionally biased region" description="Acidic residues" evidence="2">
    <location>
        <begin position="522"/>
        <end position="536"/>
    </location>
</feature>
<keyword evidence="4" id="KW-1185">Reference proteome</keyword>
<feature type="compositionally biased region" description="Polar residues" evidence="2">
    <location>
        <begin position="546"/>
        <end position="562"/>
    </location>
</feature>
<feature type="compositionally biased region" description="Basic residues" evidence="2">
    <location>
        <begin position="68"/>
        <end position="78"/>
    </location>
</feature>
<sequence length="572" mass="63337">MSETPSKGDAESTSPYQTIKDKKCPFCNKDFTSSSLGRHLDLWIKDKNPKPADGLHNVDEIRKMRGGVTRRQHKKSLGARRLSSTSVATSAATPIAASKTSPAASEHVDSAASPMARKDSAPAIPGFNVHNFAATGVINNIEHNRAPSTSTPSREVAAQQTKVSQLNMDMVKKIQDAEDTARAAELALREMVSSWRAAKLQIDMSSMPFDFDPLSLDFSALTLQCLQPPPTLSSFNPFPTESSWSIQLPGQQQFTALQAYFAEEFRKWRIKCAAATTALQEDIQYPPSEFSLNDDPQEAVRRAEKLADDLEKKVKDHIDTAYIRWEALPQHRKQDAWILELARSVVKKQTRIETMQEEQHRLRQDNANLRSQIDQLNKLQQPREFKLMTPATLPIDPKFIDFCLEEAVVHGRRTLGMNLDDRRSDIGTVVGTAIDRWKRVVVSHRPSGSGILGKRTVDQAGLNGAPEVHGTKTNGQAPCSPAPCGTRVQPDGAANMNDKDAEADRDDELSDRDANAEKDDGMSDQDADAEMEDDDALGYSRMNHAVGQQANQVPPITPQTEPAGQRRHFITI</sequence>
<dbReference type="InParanoid" id="A0A1J7IBJ4"/>
<proteinExistence type="predicted"/>
<evidence type="ECO:0000313" key="3">
    <source>
        <dbReference type="EMBL" id="OIW24813.1"/>
    </source>
</evidence>
<protein>
    <submittedName>
        <fullName evidence="3">Uncharacterized protein</fullName>
    </submittedName>
</protein>
<dbReference type="AlphaFoldDB" id="A0A1J7IBJ4"/>
<feature type="region of interest" description="Disordered" evidence="2">
    <location>
        <begin position="1"/>
        <end position="22"/>
    </location>
</feature>
<dbReference type="Proteomes" id="UP000182658">
    <property type="component" value="Unassembled WGS sequence"/>
</dbReference>
<dbReference type="OrthoDB" id="3905365at2759"/>
<dbReference type="EMBL" id="KV875102">
    <property type="protein sequence ID" value="OIW24813.1"/>
    <property type="molecule type" value="Genomic_DNA"/>
</dbReference>
<feature type="compositionally biased region" description="Low complexity" evidence="2">
    <location>
        <begin position="83"/>
        <end position="105"/>
    </location>
</feature>
<feature type="compositionally biased region" description="Basic and acidic residues" evidence="2">
    <location>
        <begin position="511"/>
        <end position="521"/>
    </location>
</feature>